<comment type="caution">
    <text evidence="1">The sequence shown here is derived from an EMBL/GenBank/DDBJ whole genome shotgun (WGS) entry which is preliminary data.</text>
</comment>
<dbReference type="Proteomes" id="UP001054945">
    <property type="component" value="Unassembled WGS sequence"/>
</dbReference>
<evidence type="ECO:0000313" key="2">
    <source>
        <dbReference type="Proteomes" id="UP001054945"/>
    </source>
</evidence>
<organism evidence="1 2">
    <name type="scientific">Caerostris extrusa</name>
    <name type="common">Bark spider</name>
    <name type="synonym">Caerostris bankana</name>
    <dbReference type="NCBI Taxonomy" id="172846"/>
    <lineage>
        <taxon>Eukaryota</taxon>
        <taxon>Metazoa</taxon>
        <taxon>Ecdysozoa</taxon>
        <taxon>Arthropoda</taxon>
        <taxon>Chelicerata</taxon>
        <taxon>Arachnida</taxon>
        <taxon>Araneae</taxon>
        <taxon>Araneomorphae</taxon>
        <taxon>Entelegynae</taxon>
        <taxon>Araneoidea</taxon>
        <taxon>Araneidae</taxon>
        <taxon>Caerostris</taxon>
    </lineage>
</organism>
<dbReference type="AlphaFoldDB" id="A0AAV4N112"/>
<dbReference type="EMBL" id="BPLR01002803">
    <property type="protein sequence ID" value="GIX77940.1"/>
    <property type="molecule type" value="Genomic_DNA"/>
</dbReference>
<sequence length="117" mass="13171">MLVDRIGVLSSLSVNRSQIRVLLADVHSFGMKVQLNRRHFAPSCMLNESIVAGLRVASRSRHGISFLPSRSNLKSCRHSCFQSSCLHSECSVTRIVHAFCAVGFTKNVFHVKRNKRF</sequence>
<keyword evidence="2" id="KW-1185">Reference proteome</keyword>
<name>A0AAV4N112_CAEEX</name>
<accession>A0AAV4N112</accession>
<evidence type="ECO:0000313" key="1">
    <source>
        <dbReference type="EMBL" id="GIX77940.1"/>
    </source>
</evidence>
<reference evidence="1 2" key="1">
    <citation type="submission" date="2021-06" db="EMBL/GenBank/DDBJ databases">
        <title>Caerostris extrusa draft genome.</title>
        <authorList>
            <person name="Kono N."/>
            <person name="Arakawa K."/>
        </authorList>
    </citation>
    <scope>NUCLEOTIDE SEQUENCE [LARGE SCALE GENOMIC DNA]</scope>
</reference>
<protein>
    <submittedName>
        <fullName evidence="1">Uncharacterized protein</fullName>
    </submittedName>
</protein>
<gene>
    <name evidence="1" type="ORF">CEXT_444831</name>
</gene>
<proteinExistence type="predicted"/>